<evidence type="ECO:0000313" key="5">
    <source>
        <dbReference type="Proteomes" id="UP000731519"/>
    </source>
</evidence>
<comment type="caution">
    <text evidence="3">The sequence shown here is derived from an EMBL/GenBank/DDBJ whole genome shotgun (WGS) entry which is preliminary data.</text>
</comment>
<dbReference type="RefSeq" id="WP_031132930.1">
    <property type="nucleotide sequence ID" value="NZ_ASYR01000050.1"/>
</dbReference>
<reference evidence="3 4" key="2">
    <citation type="submission" date="2016-09" db="EMBL/GenBank/DDBJ databases">
        <title>Streptomyces fradiae DSM40063, a candidate organism with high potential of specific P450 cytochromes.</title>
        <authorList>
            <person name="Grumaz C."/>
            <person name="Vainshtein Y."/>
            <person name="Kirstahler P."/>
            <person name="Sohn K."/>
        </authorList>
    </citation>
    <scope>NUCLEOTIDE SEQUENCE [LARGE SCALE GENOMIC DNA]</scope>
    <source>
        <strain evidence="3 4">DSM 40063</strain>
    </source>
</reference>
<accession>A0A1Y2NQ77</accession>
<gene>
    <name evidence="3" type="ORF">BG846_05185</name>
    <name evidence="2" type="ORF">K701_27900</name>
</gene>
<sequence length="77" mass="8386">MTDWLAGAALLLYLVGVGTLTHAAPHAWRHLTTQDPRLTLAHETQPTLLPLLLAIAIVGWPGTLIALALTRTRRSTR</sequence>
<dbReference type="EMBL" id="MIFZ01000331">
    <property type="protein sequence ID" value="OSY49207.1"/>
    <property type="molecule type" value="Genomic_DNA"/>
</dbReference>
<evidence type="ECO:0000313" key="2">
    <source>
        <dbReference type="EMBL" id="KAF0646576.1"/>
    </source>
</evidence>
<evidence type="ECO:0000313" key="4">
    <source>
        <dbReference type="Proteomes" id="UP000194318"/>
    </source>
</evidence>
<feature type="transmembrane region" description="Helical" evidence="1">
    <location>
        <begin position="47"/>
        <end position="69"/>
    </location>
</feature>
<keyword evidence="5" id="KW-1185">Reference proteome</keyword>
<protein>
    <submittedName>
        <fullName evidence="3">Uncharacterized protein</fullName>
    </submittedName>
</protein>
<keyword evidence="1" id="KW-0472">Membrane</keyword>
<evidence type="ECO:0000256" key="1">
    <source>
        <dbReference type="SAM" id="Phobius"/>
    </source>
</evidence>
<proteinExistence type="predicted"/>
<dbReference type="EMBL" id="ASYR01000050">
    <property type="protein sequence ID" value="KAF0646576.1"/>
    <property type="molecule type" value="Genomic_DNA"/>
</dbReference>
<organism evidence="3 4">
    <name type="scientific">Streptomyces fradiae ATCC 10745 = DSM 40063</name>
    <dbReference type="NCBI Taxonomy" id="1319510"/>
    <lineage>
        <taxon>Bacteria</taxon>
        <taxon>Bacillati</taxon>
        <taxon>Actinomycetota</taxon>
        <taxon>Actinomycetes</taxon>
        <taxon>Kitasatosporales</taxon>
        <taxon>Streptomycetaceae</taxon>
        <taxon>Streptomyces</taxon>
    </lineage>
</organism>
<dbReference type="Proteomes" id="UP000194318">
    <property type="component" value="Unassembled WGS sequence"/>
</dbReference>
<reference evidence="2 5" key="1">
    <citation type="submission" date="2013-05" db="EMBL/GenBank/DDBJ databases">
        <title>Genome Sequence of Streptomyces fradiae.</title>
        <authorList>
            <person name="Kirby R."/>
        </authorList>
    </citation>
    <scope>NUCLEOTIDE SEQUENCE [LARGE SCALE GENOMIC DNA]</scope>
    <source>
        <strain evidence="2 5">ATCC 10745</strain>
    </source>
</reference>
<name>A0A1Y2NQ77_STRFR</name>
<dbReference type="Proteomes" id="UP000731519">
    <property type="component" value="Unassembled WGS sequence"/>
</dbReference>
<keyword evidence="1" id="KW-0812">Transmembrane</keyword>
<dbReference type="AlphaFoldDB" id="A0A1Y2NQ77"/>
<keyword evidence="1" id="KW-1133">Transmembrane helix</keyword>
<evidence type="ECO:0000313" key="3">
    <source>
        <dbReference type="EMBL" id="OSY49207.1"/>
    </source>
</evidence>